<feature type="compositionally biased region" description="Polar residues" evidence="1">
    <location>
        <begin position="70"/>
        <end position="83"/>
    </location>
</feature>
<feature type="region of interest" description="Disordered" evidence="1">
    <location>
        <begin position="143"/>
        <end position="218"/>
    </location>
</feature>
<evidence type="ECO:0000256" key="1">
    <source>
        <dbReference type="SAM" id="MobiDB-lite"/>
    </source>
</evidence>
<evidence type="ECO:0000313" key="3">
    <source>
        <dbReference type="RefSeq" id="XP_070637274.1"/>
    </source>
</evidence>
<protein>
    <submittedName>
        <fullName evidence="3">Uncharacterized protein isoform X7</fullName>
    </submittedName>
</protein>
<keyword evidence="2" id="KW-1185">Reference proteome</keyword>
<dbReference type="Proteomes" id="UP001652663">
    <property type="component" value="Chromosome 26"/>
</dbReference>
<sequence>MQISGAPRLAPHPCPPRPSDAGGGREALWPPARGPAQKRLGPDRAPSSSEPVPLPICDREMPAGLRTRTESASSGGLTAQRWSPLQEAGRSSGDAAGEPWQHLDPGLPQRLLEEKERVLAVLRETVKVLQMKVARLEHPVKLKDQRVRALTRQGDQPQGGGTRGQKGPLPCPPDSDLEPTWKSPRLGVSGCGNALSIRRGATEEDPSQRVHKQKPGPS</sequence>
<name>A0ABM4RNZ9_BOSIN</name>
<dbReference type="GeneID" id="109553222"/>
<gene>
    <name evidence="3" type="primary">LOC109553222</name>
</gene>
<evidence type="ECO:0000313" key="2">
    <source>
        <dbReference type="Proteomes" id="UP001652663"/>
    </source>
</evidence>
<feature type="compositionally biased region" description="Basic residues" evidence="1">
    <location>
        <begin position="209"/>
        <end position="218"/>
    </location>
</feature>
<reference evidence="3" key="1">
    <citation type="submission" date="2025-08" db="UniProtKB">
        <authorList>
            <consortium name="RefSeq"/>
        </authorList>
    </citation>
    <scope>IDENTIFICATION</scope>
    <source>
        <tissue evidence="3">Blood</tissue>
    </source>
</reference>
<proteinExistence type="predicted"/>
<organism evidence="2 3">
    <name type="scientific">Bos indicus</name>
    <name type="common">Zebu</name>
    <dbReference type="NCBI Taxonomy" id="9915"/>
    <lineage>
        <taxon>Eukaryota</taxon>
        <taxon>Metazoa</taxon>
        <taxon>Chordata</taxon>
        <taxon>Craniata</taxon>
        <taxon>Vertebrata</taxon>
        <taxon>Euteleostomi</taxon>
        <taxon>Mammalia</taxon>
        <taxon>Eutheria</taxon>
        <taxon>Laurasiatheria</taxon>
        <taxon>Artiodactyla</taxon>
        <taxon>Ruminantia</taxon>
        <taxon>Pecora</taxon>
        <taxon>Bovidae</taxon>
        <taxon>Bovinae</taxon>
        <taxon>Bos</taxon>
    </lineage>
</organism>
<accession>A0ABM4RNZ9</accession>
<dbReference type="RefSeq" id="XP_070637274.1">
    <property type="nucleotide sequence ID" value="XM_070781173.1"/>
</dbReference>
<feature type="region of interest" description="Disordered" evidence="1">
    <location>
        <begin position="1"/>
        <end position="106"/>
    </location>
</feature>